<reference evidence="5 6" key="1">
    <citation type="submission" date="2015-07" db="EMBL/GenBank/DDBJ databases">
        <title>Comparative genomics of the Sigatoka disease complex on banana suggests a link between parallel evolutionary changes in Pseudocercospora fijiensis and Pseudocercospora eumusae and increased virulence on the banana host.</title>
        <authorList>
            <person name="Chang T.-C."/>
            <person name="Salvucci A."/>
            <person name="Crous P.W."/>
            <person name="Stergiopoulos I."/>
        </authorList>
    </citation>
    <scope>NUCLEOTIDE SEQUENCE [LARGE SCALE GENOMIC DNA]</scope>
    <source>
        <strain evidence="5 6">CBS 114824</strain>
    </source>
</reference>
<comment type="caution">
    <text evidence="5">The sequence shown here is derived from an EMBL/GenBank/DDBJ whole genome shotgun (WGS) entry which is preliminary data.</text>
</comment>
<dbReference type="InterPro" id="IPR002225">
    <property type="entry name" value="3Beta_OHSteriod_DH/Estase"/>
</dbReference>
<keyword evidence="3" id="KW-0472">Membrane</keyword>
<dbReference type="Proteomes" id="UP000070133">
    <property type="component" value="Unassembled WGS sequence"/>
</dbReference>
<dbReference type="Gene3D" id="3.40.50.720">
    <property type="entry name" value="NAD(P)-binding Rossmann-like Domain"/>
    <property type="match status" value="1"/>
</dbReference>
<proteinExistence type="inferred from homology"/>
<organism evidence="5 6">
    <name type="scientific">Pseudocercospora eumusae</name>
    <dbReference type="NCBI Taxonomy" id="321146"/>
    <lineage>
        <taxon>Eukaryota</taxon>
        <taxon>Fungi</taxon>
        <taxon>Dikarya</taxon>
        <taxon>Ascomycota</taxon>
        <taxon>Pezizomycotina</taxon>
        <taxon>Dothideomycetes</taxon>
        <taxon>Dothideomycetidae</taxon>
        <taxon>Mycosphaerellales</taxon>
        <taxon>Mycosphaerellaceae</taxon>
        <taxon>Pseudocercospora</taxon>
    </lineage>
</organism>
<evidence type="ECO:0000313" key="6">
    <source>
        <dbReference type="Proteomes" id="UP000070133"/>
    </source>
</evidence>
<name>A0A139HV96_9PEZI</name>
<keyword evidence="2" id="KW-0560">Oxidoreductase</keyword>
<feature type="transmembrane region" description="Helical" evidence="3">
    <location>
        <begin position="279"/>
        <end position="299"/>
    </location>
</feature>
<dbReference type="GO" id="GO:0016616">
    <property type="term" value="F:oxidoreductase activity, acting on the CH-OH group of donors, NAD or NADP as acceptor"/>
    <property type="evidence" value="ECO:0007669"/>
    <property type="project" value="InterPro"/>
</dbReference>
<dbReference type="GO" id="GO:0006694">
    <property type="term" value="P:steroid biosynthetic process"/>
    <property type="evidence" value="ECO:0007669"/>
    <property type="project" value="InterPro"/>
</dbReference>
<dbReference type="EMBL" id="LFZN01000007">
    <property type="protein sequence ID" value="KXT06366.1"/>
    <property type="molecule type" value="Genomic_DNA"/>
</dbReference>
<feature type="domain" description="3-beta hydroxysteroid dehydrogenase/isomerase" evidence="4">
    <location>
        <begin position="10"/>
        <end position="277"/>
    </location>
</feature>
<protein>
    <recommendedName>
        <fullName evidence="4">3-beta hydroxysteroid dehydrogenase/isomerase domain-containing protein</fullName>
    </recommendedName>
</protein>
<dbReference type="AlphaFoldDB" id="A0A139HV96"/>
<evidence type="ECO:0000259" key="4">
    <source>
        <dbReference type="Pfam" id="PF01073"/>
    </source>
</evidence>
<evidence type="ECO:0000256" key="2">
    <source>
        <dbReference type="ARBA" id="ARBA00023002"/>
    </source>
</evidence>
<accession>A0A139HV96</accession>
<sequence length="366" mass="40888">MVVRKPFKVLVTGGSGFLGSAIVKALLERHPEWQLTILDILPPEKDVQSRGVGYRHADVTSSDSVKMAFSDYTPDLVMHTAGIVPARNFRYSRDSKQWEKVKAINYHGTVHVLDAAVQSGCRRFVYTSSCTVVIDDLDHDYYNMKEDIPIGFAKLHYGKSKGMAEQYVLSKDHAEQGLRACALRPCTIIGPGDVAVISLIHDLMLKMESHFVVGSGDTLFDFVYLDNVVDAHVLAIENMLSSETAAGHAFFISNQQPVYFWDFFLAIWAEFGHVPSFRIFIPAWLAWIVALVMEVITFFTGTSPTINTGSVKDAIRTQYSDNSKARAILGYVPKIGLSEGVRRSCDDYKKYLADVKDAKRTPKKAF</sequence>
<comment type="similarity">
    <text evidence="1">Belongs to the 3-beta-HSD family.</text>
</comment>
<evidence type="ECO:0000256" key="3">
    <source>
        <dbReference type="SAM" id="Phobius"/>
    </source>
</evidence>
<dbReference type="SUPFAM" id="SSF51735">
    <property type="entry name" value="NAD(P)-binding Rossmann-fold domains"/>
    <property type="match status" value="1"/>
</dbReference>
<keyword evidence="3" id="KW-1133">Transmembrane helix</keyword>
<gene>
    <name evidence="5" type="ORF">AC578_9141</name>
</gene>
<dbReference type="STRING" id="321146.A0A139HV96"/>
<dbReference type="PANTHER" id="PTHR43245">
    <property type="entry name" value="BIFUNCTIONAL POLYMYXIN RESISTANCE PROTEIN ARNA"/>
    <property type="match status" value="1"/>
</dbReference>
<dbReference type="InterPro" id="IPR050177">
    <property type="entry name" value="Lipid_A_modif_metabolic_enz"/>
</dbReference>
<evidence type="ECO:0000313" key="5">
    <source>
        <dbReference type="EMBL" id="KXT06366.1"/>
    </source>
</evidence>
<evidence type="ECO:0000256" key="1">
    <source>
        <dbReference type="ARBA" id="ARBA00009219"/>
    </source>
</evidence>
<dbReference type="Pfam" id="PF01073">
    <property type="entry name" value="3Beta_HSD"/>
    <property type="match status" value="1"/>
</dbReference>
<dbReference type="OrthoDB" id="331544at2759"/>
<keyword evidence="3" id="KW-0812">Transmembrane</keyword>
<keyword evidence="6" id="KW-1185">Reference proteome</keyword>
<dbReference type="PANTHER" id="PTHR43245:SF51">
    <property type="entry name" value="SHORT CHAIN DEHYDROGENASE_REDUCTASE FAMILY 42E, MEMBER 2"/>
    <property type="match status" value="1"/>
</dbReference>
<dbReference type="InterPro" id="IPR036291">
    <property type="entry name" value="NAD(P)-bd_dom_sf"/>
</dbReference>